<reference evidence="1 2" key="1">
    <citation type="submission" date="2019-07" db="EMBL/GenBank/DDBJ databases">
        <title>Genome sequencing for Ferrovibrio sp. K5.</title>
        <authorList>
            <person name="Park S.-J."/>
        </authorList>
    </citation>
    <scope>NUCLEOTIDE SEQUENCE [LARGE SCALE GENOMIC DNA]</scope>
    <source>
        <strain evidence="1 2">K5</strain>
    </source>
</reference>
<accession>A0A516H571</accession>
<protein>
    <submittedName>
        <fullName evidence="1">Uncharacterized protein</fullName>
    </submittedName>
</protein>
<sequence>MDNSSDAEIYRTARDLIADYGARGAESHANRQLTEMTLASNFVGMLVWRRILRAVKGMNSASASSSATSRRR</sequence>
<dbReference type="EMBL" id="CP041636">
    <property type="protein sequence ID" value="QDO98886.1"/>
    <property type="molecule type" value="Genomic_DNA"/>
</dbReference>
<proteinExistence type="predicted"/>
<dbReference type="RefSeq" id="WP_144257883.1">
    <property type="nucleotide sequence ID" value="NZ_CP041636.1"/>
</dbReference>
<keyword evidence="2" id="KW-1185">Reference proteome</keyword>
<name>A0A516H571_9PROT</name>
<evidence type="ECO:0000313" key="2">
    <source>
        <dbReference type="Proteomes" id="UP000317496"/>
    </source>
</evidence>
<dbReference type="KEGG" id="fer:FNB15_17135"/>
<dbReference type="Proteomes" id="UP000317496">
    <property type="component" value="Chromosome"/>
</dbReference>
<gene>
    <name evidence="1" type="ORF">FNB15_17135</name>
</gene>
<dbReference type="AlphaFoldDB" id="A0A516H571"/>
<organism evidence="1 2">
    <name type="scientific">Ferrovibrio terrae</name>
    <dbReference type="NCBI Taxonomy" id="2594003"/>
    <lineage>
        <taxon>Bacteria</taxon>
        <taxon>Pseudomonadati</taxon>
        <taxon>Pseudomonadota</taxon>
        <taxon>Alphaproteobacteria</taxon>
        <taxon>Rhodospirillales</taxon>
        <taxon>Rhodospirillaceae</taxon>
        <taxon>Ferrovibrio</taxon>
    </lineage>
</organism>
<evidence type="ECO:0000313" key="1">
    <source>
        <dbReference type="EMBL" id="QDO98886.1"/>
    </source>
</evidence>